<dbReference type="GO" id="GO:0006644">
    <property type="term" value="P:phospholipid metabolic process"/>
    <property type="evidence" value="ECO:0007669"/>
    <property type="project" value="TreeGrafter"/>
</dbReference>
<sequence length="138" mass="14948">MLQTGDGAVCFSAAFLLAVVLTRRAPPAALLAAVLYVFAAMFRFPPVPPDQAARSNGAAGPDGVPVLMHDETLDRTTNGSGPVYKMAFAQPRRLDAGLRHRMRDKYGGEKVPTPQEAVEECLRHRLTTVFDVKGQPDE</sequence>
<reference evidence="4" key="1">
    <citation type="journal article" date="2004" name="Nature">
        <title>Genome duplication in the teleost fish Tetraodon nigroviridis reveals the early vertebrate proto-karyotype.</title>
        <authorList>
            <person name="Jaillon O."/>
            <person name="Aury J.-M."/>
            <person name="Brunet F."/>
            <person name="Petit J.-L."/>
            <person name="Stange-Thomann N."/>
            <person name="Mauceli E."/>
            <person name="Bouneau L."/>
            <person name="Fischer C."/>
            <person name="Ozouf-Costaz C."/>
            <person name="Bernot A."/>
            <person name="Nicaud S."/>
            <person name="Jaffe D."/>
            <person name="Fisher S."/>
            <person name="Lutfalla G."/>
            <person name="Dossat C."/>
            <person name="Segurens B."/>
            <person name="Dasilva C."/>
            <person name="Salanoubat M."/>
            <person name="Levy M."/>
            <person name="Boudet N."/>
            <person name="Castellano S."/>
            <person name="Anthouard V."/>
            <person name="Jubin C."/>
            <person name="Castelli V."/>
            <person name="Katinka M."/>
            <person name="Vacherie B."/>
            <person name="Biemont C."/>
            <person name="Skalli Z."/>
            <person name="Cattolico L."/>
            <person name="Poulain J."/>
            <person name="De Berardinis V."/>
            <person name="Cruaud C."/>
            <person name="Duprat S."/>
            <person name="Brottier P."/>
            <person name="Coutanceau J.-P."/>
            <person name="Gouzy J."/>
            <person name="Parra G."/>
            <person name="Lardier G."/>
            <person name="Chapple C."/>
            <person name="McKernan K.J."/>
            <person name="McEwan P."/>
            <person name="Bosak S."/>
            <person name="Kellis M."/>
            <person name="Volff J.-N."/>
            <person name="Guigo R."/>
            <person name="Zody M.C."/>
            <person name="Mesirov J."/>
            <person name="Lindblad-Toh K."/>
            <person name="Birren B."/>
            <person name="Nusbaum C."/>
            <person name="Kahn D."/>
            <person name="Robinson-Rechavi M."/>
            <person name="Laudet V."/>
            <person name="Schachter V."/>
            <person name="Quetier F."/>
            <person name="Saurin W."/>
            <person name="Scarpelli C."/>
            <person name="Wincker P."/>
            <person name="Lander E.S."/>
            <person name="Weissenbach J."/>
            <person name="Roest Crollius H."/>
        </authorList>
    </citation>
    <scope>NUCLEOTIDE SEQUENCE [LARGE SCALE GENOMIC DNA]</scope>
</reference>
<dbReference type="STRING" id="99883.ENSTNIP00000021131"/>
<dbReference type="Pfam" id="PF03009">
    <property type="entry name" value="GDPD"/>
    <property type="match status" value="1"/>
</dbReference>
<dbReference type="InterPro" id="IPR017946">
    <property type="entry name" value="PLC-like_Pdiesterase_TIM-brl"/>
</dbReference>
<feature type="domain" description="GP-PDE" evidence="2">
    <location>
        <begin position="17"/>
        <end position="138"/>
    </location>
</feature>
<keyword evidence="4" id="KW-1185">Reference proteome</keyword>
<organism evidence="3 4">
    <name type="scientific">Tetraodon nigroviridis</name>
    <name type="common">Spotted green pufferfish</name>
    <name type="synonym">Chelonodon nigroviridis</name>
    <dbReference type="NCBI Taxonomy" id="99883"/>
    <lineage>
        <taxon>Eukaryota</taxon>
        <taxon>Metazoa</taxon>
        <taxon>Chordata</taxon>
        <taxon>Craniata</taxon>
        <taxon>Vertebrata</taxon>
        <taxon>Euteleostomi</taxon>
        <taxon>Actinopterygii</taxon>
        <taxon>Neopterygii</taxon>
        <taxon>Teleostei</taxon>
        <taxon>Neoteleostei</taxon>
        <taxon>Acanthomorphata</taxon>
        <taxon>Eupercaria</taxon>
        <taxon>Tetraodontiformes</taxon>
        <taxon>Tetradontoidea</taxon>
        <taxon>Tetraodontidae</taxon>
        <taxon>Tetraodon</taxon>
    </lineage>
</organism>
<dbReference type="PANTHER" id="PTHR46320:SF1">
    <property type="entry name" value="GLYCEROPHOSPHODIESTER PHOSPHODIESTERASE 1"/>
    <property type="match status" value="1"/>
</dbReference>
<accession>H3DKT3</accession>
<dbReference type="SUPFAM" id="SSF51695">
    <property type="entry name" value="PLC-like phosphodiesterases"/>
    <property type="match status" value="1"/>
</dbReference>
<dbReference type="InterPro" id="IPR030395">
    <property type="entry name" value="GP_PDE_dom"/>
</dbReference>
<dbReference type="InParanoid" id="H3DKT3"/>
<dbReference type="PANTHER" id="PTHR46320">
    <property type="entry name" value="GLYCEROPHOSPHODIESTER PHOSPHODIESTERASE 1"/>
    <property type="match status" value="1"/>
</dbReference>
<dbReference type="HOGENOM" id="CLU_1859911_0_0_1"/>
<reference evidence="3" key="3">
    <citation type="submission" date="2025-09" db="UniProtKB">
        <authorList>
            <consortium name="Ensembl"/>
        </authorList>
    </citation>
    <scope>IDENTIFICATION</scope>
</reference>
<dbReference type="AlphaFoldDB" id="H3DKT3"/>
<evidence type="ECO:0000259" key="2">
    <source>
        <dbReference type="PROSITE" id="PS51704"/>
    </source>
</evidence>
<dbReference type="PROSITE" id="PS51704">
    <property type="entry name" value="GP_PDE"/>
    <property type="match status" value="1"/>
</dbReference>
<dbReference type="Ensembl" id="ENSTNIT00000021364.1">
    <property type="protein sequence ID" value="ENSTNIP00000021131.1"/>
    <property type="gene ID" value="ENSTNIG00000017968.1"/>
</dbReference>
<comment type="similarity">
    <text evidence="1">Belongs to the glycerophosphoryl diester phosphodiesterase family.</text>
</comment>
<dbReference type="Gene3D" id="3.20.20.190">
    <property type="entry name" value="Phosphatidylinositol (PI) phosphodiesterase"/>
    <property type="match status" value="1"/>
</dbReference>
<name>H3DKT3_TETNG</name>
<evidence type="ECO:0000256" key="1">
    <source>
        <dbReference type="ARBA" id="ARBA00007277"/>
    </source>
</evidence>
<dbReference type="GO" id="GO:0070291">
    <property type="term" value="P:N-acylethanolamine metabolic process"/>
    <property type="evidence" value="ECO:0007669"/>
    <property type="project" value="TreeGrafter"/>
</dbReference>
<dbReference type="GO" id="GO:0008889">
    <property type="term" value="F:glycerophosphodiester phosphodiesterase activity"/>
    <property type="evidence" value="ECO:0007669"/>
    <property type="project" value="TreeGrafter"/>
</dbReference>
<protein>
    <recommendedName>
        <fullName evidence="2">GP-PDE domain-containing protein</fullName>
    </recommendedName>
</protein>
<reference evidence="3" key="2">
    <citation type="submission" date="2025-08" db="UniProtKB">
        <authorList>
            <consortium name="Ensembl"/>
        </authorList>
    </citation>
    <scope>IDENTIFICATION</scope>
</reference>
<evidence type="ECO:0000313" key="4">
    <source>
        <dbReference type="Proteomes" id="UP000007303"/>
    </source>
</evidence>
<dbReference type="Proteomes" id="UP000007303">
    <property type="component" value="Unassembled WGS sequence"/>
</dbReference>
<proteinExistence type="inferred from homology"/>
<dbReference type="GO" id="GO:0006580">
    <property type="term" value="P:ethanolamine metabolic process"/>
    <property type="evidence" value="ECO:0007669"/>
    <property type="project" value="TreeGrafter"/>
</dbReference>
<dbReference type="GO" id="GO:0005886">
    <property type="term" value="C:plasma membrane"/>
    <property type="evidence" value="ECO:0007669"/>
    <property type="project" value="TreeGrafter"/>
</dbReference>
<evidence type="ECO:0000313" key="3">
    <source>
        <dbReference type="Ensembl" id="ENSTNIP00000021131.1"/>
    </source>
</evidence>